<keyword evidence="4" id="KW-1185">Reference proteome</keyword>
<protein>
    <submittedName>
        <fullName evidence="3">Uncharacterized protein</fullName>
    </submittedName>
</protein>
<dbReference type="AlphaFoldDB" id="A0A8H6ZB97"/>
<evidence type="ECO:0000313" key="4">
    <source>
        <dbReference type="Proteomes" id="UP000623467"/>
    </source>
</evidence>
<evidence type="ECO:0000313" key="3">
    <source>
        <dbReference type="EMBL" id="KAF7374354.1"/>
    </source>
</evidence>
<proteinExistence type="predicted"/>
<accession>A0A8H6ZB97</accession>
<dbReference type="OrthoDB" id="3068009at2759"/>
<comment type="caution">
    <text evidence="3">The sequence shown here is derived from an EMBL/GenBank/DDBJ whole genome shotgun (WGS) entry which is preliminary data.</text>
</comment>
<name>A0A8H6ZB97_9AGAR</name>
<feature type="region of interest" description="Disordered" evidence="1">
    <location>
        <begin position="413"/>
        <end position="435"/>
    </location>
</feature>
<organism evidence="3 4">
    <name type="scientific">Mycena sanguinolenta</name>
    <dbReference type="NCBI Taxonomy" id="230812"/>
    <lineage>
        <taxon>Eukaryota</taxon>
        <taxon>Fungi</taxon>
        <taxon>Dikarya</taxon>
        <taxon>Basidiomycota</taxon>
        <taxon>Agaricomycotina</taxon>
        <taxon>Agaricomycetes</taxon>
        <taxon>Agaricomycetidae</taxon>
        <taxon>Agaricales</taxon>
        <taxon>Marasmiineae</taxon>
        <taxon>Mycenaceae</taxon>
        <taxon>Mycena</taxon>
    </lineage>
</organism>
<sequence>MLSSSATIKIETAVAAGPVDTGVAFSILVWIVPLVFLAQDVLQMCSLCSSCGTSSTIGPCRSSSAFQWRWLTAPSFLVGKGPSSLQFLKRLRQRYLIRHTATFRVGVTPFALLTAVSTPPPSWRWRALYRLRSMTVTARVVLPLIEFSLALTLVPTQTLTQLLSSPTGFATTQREVKSIKSPLGTCDINREVEEKIEGILLEEKKATSPHGDIPSFPALLELSFAMLLPPLFCQSSNSKPTNAMLASSELPQESKNIEIAADSVEVAVEDTAESPVAETLDSAMDDKNVEATAYGDGTGIPPYEELDGLPSYAEFANGVPPESLFEKRVSEVEYAIRPPPLALYVSRTQVKPKGTRVSQRHLLARLSSRIVANVDDCKRHSILVHSPTRPFPPSLRPRPRNGWETSRRIGDAWLGRRHTSPSQPRTASATRHGRTSFGPAVSRFCSEVFKGRRSERRVGVREGNSAWASRFFSFPSLSVPTMYLLPVLEAWIARMIIRGDEI</sequence>
<keyword evidence="2" id="KW-1133">Transmembrane helix</keyword>
<keyword evidence="2" id="KW-0812">Transmembrane</keyword>
<keyword evidence="2" id="KW-0472">Membrane</keyword>
<feature type="compositionally biased region" description="Polar residues" evidence="1">
    <location>
        <begin position="420"/>
        <end position="429"/>
    </location>
</feature>
<evidence type="ECO:0000256" key="1">
    <source>
        <dbReference type="SAM" id="MobiDB-lite"/>
    </source>
</evidence>
<feature type="transmembrane region" description="Helical" evidence="2">
    <location>
        <begin position="12"/>
        <end position="38"/>
    </location>
</feature>
<gene>
    <name evidence="3" type="ORF">MSAN_00319400</name>
</gene>
<evidence type="ECO:0000256" key="2">
    <source>
        <dbReference type="SAM" id="Phobius"/>
    </source>
</evidence>
<dbReference type="EMBL" id="JACAZH010000002">
    <property type="protein sequence ID" value="KAF7374354.1"/>
    <property type="molecule type" value="Genomic_DNA"/>
</dbReference>
<dbReference type="Proteomes" id="UP000623467">
    <property type="component" value="Unassembled WGS sequence"/>
</dbReference>
<reference evidence="3" key="1">
    <citation type="submission" date="2020-05" db="EMBL/GenBank/DDBJ databases">
        <title>Mycena genomes resolve the evolution of fungal bioluminescence.</title>
        <authorList>
            <person name="Tsai I.J."/>
        </authorList>
    </citation>
    <scope>NUCLEOTIDE SEQUENCE</scope>
    <source>
        <strain evidence="3">160909Yilan</strain>
    </source>
</reference>